<comment type="caution">
    <text evidence="6">The sequence shown here is derived from an EMBL/GenBank/DDBJ whole genome shotgun (WGS) entry which is preliminary data.</text>
</comment>
<keyword evidence="2 5" id="KW-0812">Transmembrane</keyword>
<dbReference type="AlphaFoldDB" id="A0ABC8TFQ0"/>
<evidence type="ECO:0000313" key="6">
    <source>
        <dbReference type="EMBL" id="CAK9168247.1"/>
    </source>
</evidence>
<feature type="transmembrane region" description="Helical" evidence="5">
    <location>
        <begin position="153"/>
        <end position="170"/>
    </location>
</feature>
<evidence type="ECO:0000256" key="3">
    <source>
        <dbReference type="ARBA" id="ARBA00022989"/>
    </source>
</evidence>
<name>A0ABC8TFQ0_9AQUA</name>
<feature type="transmembrane region" description="Helical" evidence="5">
    <location>
        <begin position="46"/>
        <end position="71"/>
    </location>
</feature>
<proteinExistence type="predicted"/>
<evidence type="ECO:0000256" key="1">
    <source>
        <dbReference type="ARBA" id="ARBA00004141"/>
    </source>
</evidence>
<keyword evidence="4 5" id="KW-0472">Membrane</keyword>
<keyword evidence="7" id="KW-1185">Reference proteome</keyword>
<dbReference type="Proteomes" id="UP001642360">
    <property type="component" value="Unassembled WGS sequence"/>
</dbReference>
<comment type="subcellular location">
    <subcellularLocation>
        <location evidence="1">Membrane</location>
        <topology evidence="1">Multi-pass membrane protein</topology>
    </subcellularLocation>
</comment>
<evidence type="ECO:0000313" key="7">
    <source>
        <dbReference type="Proteomes" id="UP001642360"/>
    </source>
</evidence>
<gene>
    <name evidence="6" type="ORF">ILEXP_LOCUS37588</name>
</gene>
<reference evidence="6 7" key="1">
    <citation type="submission" date="2024-02" db="EMBL/GenBank/DDBJ databases">
        <authorList>
            <person name="Vignale AGUSTIN F."/>
            <person name="Sosa J E."/>
            <person name="Modenutti C."/>
        </authorList>
    </citation>
    <scope>NUCLEOTIDE SEQUENCE [LARGE SCALE GENOMIC DNA]</scope>
</reference>
<evidence type="ECO:0000256" key="5">
    <source>
        <dbReference type="SAM" id="Phobius"/>
    </source>
</evidence>
<protein>
    <submittedName>
        <fullName evidence="6">Uncharacterized protein</fullName>
    </submittedName>
</protein>
<keyword evidence="3 5" id="KW-1133">Transmembrane helix</keyword>
<accession>A0ABC8TFQ0</accession>
<organism evidence="6 7">
    <name type="scientific">Ilex paraguariensis</name>
    <name type="common">yerba mate</name>
    <dbReference type="NCBI Taxonomy" id="185542"/>
    <lineage>
        <taxon>Eukaryota</taxon>
        <taxon>Viridiplantae</taxon>
        <taxon>Streptophyta</taxon>
        <taxon>Embryophyta</taxon>
        <taxon>Tracheophyta</taxon>
        <taxon>Spermatophyta</taxon>
        <taxon>Magnoliopsida</taxon>
        <taxon>eudicotyledons</taxon>
        <taxon>Gunneridae</taxon>
        <taxon>Pentapetalae</taxon>
        <taxon>asterids</taxon>
        <taxon>campanulids</taxon>
        <taxon>Aquifoliales</taxon>
        <taxon>Aquifoliaceae</taxon>
        <taxon>Ilex</taxon>
    </lineage>
</organism>
<dbReference type="PANTHER" id="PTHR21389">
    <property type="entry name" value="P53 INDUCED PROTEIN"/>
    <property type="match status" value="1"/>
</dbReference>
<evidence type="ECO:0000256" key="2">
    <source>
        <dbReference type="ARBA" id="ARBA00022692"/>
    </source>
</evidence>
<dbReference type="EMBL" id="CAUOFW020005046">
    <property type="protein sequence ID" value="CAK9168247.1"/>
    <property type="molecule type" value="Genomic_DNA"/>
</dbReference>
<feature type="transmembrane region" description="Helical" evidence="5">
    <location>
        <begin position="91"/>
        <end position="109"/>
    </location>
</feature>
<evidence type="ECO:0000256" key="4">
    <source>
        <dbReference type="ARBA" id="ARBA00023136"/>
    </source>
</evidence>
<sequence length="193" mass="22434">MGALKPKLKQASLLWLEGFKEACCLHRVIIYCLRSSQLLIRTGQCFLLNGFIFLGSILTLKSVIIPTLLWILPDQCPQFSSQEPYSFGGVLKFYSFIRLGLIQLFYYPYSKISYHSNTIVDITRSVPTIQFSRTILIWWCIKILFLHTSWTHTTLLCIMVLPIVCIQLYHKHYLLNNDEMLACSALYFHNLET</sequence>
<dbReference type="PANTHER" id="PTHR21389:SF0">
    <property type="entry name" value="ETOPOSIDE-INDUCED PROTEIN 2.4 HOMOLOG"/>
    <property type="match status" value="1"/>
</dbReference>
<dbReference type="GO" id="GO:0016020">
    <property type="term" value="C:membrane"/>
    <property type="evidence" value="ECO:0007669"/>
    <property type="project" value="UniProtKB-SubCell"/>
</dbReference>